<name>A0A1F2P6A0_9EURY</name>
<dbReference type="EMBL" id="LYOR01000002">
    <property type="protein sequence ID" value="OFV66512.1"/>
    <property type="molecule type" value="Genomic_DNA"/>
</dbReference>
<dbReference type="Gene3D" id="3.40.50.360">
    <property type="match status" value="1"/>
</dbReference>
<reference evidence="1" key="2">
    <citation type="journal article" date="2020" name="mSystems">
        <title>Genome- and Community-Level Interaction Insights into Carbon Utilization and Element Cycling Functions of Hydrothermarchaeota in Hydrothermal Sediment.</title>
        <authorList>
            <person name="Zhou Z."/>
            <person name="Liu Y."/>
            <person name="Xu W."/>
            <person name="Pan J."/>
            <person name="Luo Z.H."/>
            <person name="Li M."/>
        </authorList>
    </citation>
    <scope>NUCLEOTIDE SEQUENCE [LARGE SCALE GENOMIC DNA]</scope>
    <source>
        <strain evidence="1">HyVt-386</strain>
    </source>
</reference>
<reference evidence="2 3" key="1">
    <citation type="submission" date="2016-05" db="EMBL/GenBank/DDBJ databases">
        <title>Microbial consortia oxidize butane by reversing methanogenesis.</title>
        <authorList>
            <person name="Laso-Perez R."/>
            <person name="Richter M."/>
            <person name="Wegener G."/>
            <person name="Musat F."/>
        </authorList>
    </citation>
    <scope>NUCLEOTIDE SEQUENCE [LARGE SCALE GENOMIC DNA]</scope>
    <source>
        <strain evidence="2">BOX1</strain>
    </source>
</reference>
<dbReference type="EMBL" id="DRIE01000073">
    <property type="protein sequence ID" value="HEC57097.1"/>
    <property type="molecule type" value="Genomic_DNA"/>
</dbReference>
<protein>
    <submittedName>
        <fullName evidence="2">Flavodoxin</fullName>
    </submittedName>
</protein>
<dbReference type="InterPro" id="IPR029039">
    <property type="entry name" value="Flavoprotein-like_sf"/>
</dbReference>
<comment type="caution">
    <text evidence="2">The sequence shown here is derived from an EMBL/GenBank/DDBJ whole genome shotgun (WGS) entry which is preliminary data.</text>
</comment>
<dbReference type="Proteomes" id="UP000185779">
    <property type="component" value="Unassembled WGS sequence"/>
</dbReference>
<dbReference type="AlphaFoldDB" id="A0A1F2P6A0"/>
<gene>
    <name evidence="1" type="ORF">ENI32_04330</name>
    <name evidence="2" type="ORF">SBU_000479</name>
</gene>
<evidence type="ECO:0000313" key="3">
    <source>
        <dbReference type="Proteomes" id="UP000185779"/>
    </source>
</evidence>
<evidence type="ECO:0000313" key="1">
    <source>
        <dbReference type="EMBL" id="HEC57097.1"/>
    </source>
</evidence>
<proteinExistence type="predicted"/>
<keyword evidence="3" id="KW-1185">Reference proteome</keyword>
<evidence type="ECO:0000313" key="2">
    <source>
        <dbReference type="EMBL" id="OFV66512.1"/>
    </source>
</evidence>
<dbReference type="Proteomes" id="UP000885936">
    <property type="component" value="Unassembled WGS sequence"/>
</dbReference>
<dbReference type="SUPFAM" id="SSF52218">
    <property type="entry name" value="Flavoproteins"/>
    <property type="match status" value="1"/>
</dbReference>
<sequence>MPDADPIAIGAPRHNGNIPGQVRTVLSMMKDLDLRGKPSAAFGSYGLSGEAPMIADELRLMRMDA</sequence>
<organism evidence="2 3">
    <name type="scientific">Candidatus Syntropharchaeum butanivorans</name>
    <dbReference type="NCBI Taxonomy" id="1839936"/>
    <lineage>
        <taxon>Archaea</taxon>
        <taxon>Methanobacteriati</taxon>
        <taxon>Methanobacteriota</taxon>
        <taxon>Stenosarchaea group</taxon>
        <taxon>Methanomicrobia</taxon>
        <taxon>Methanosarcinales</taxon>
        <taxon>ANME-2 cluster</taxon>
        <taxon>Candidatus Syntropharchaeum</taxon>
    </lineage>
</organism>
<dbReference type="STRING" id="1839936.SBU_000479"/>
<accession>A0A1F2P6A0</accession>